<keyword evidence="1" id="KW-0812">Transmembrane</keyword>
<keyword evidence="3" id="KW-0012">Acyltransferase</keyword>
<organism evidence="3 4">
    <name type="scientific">Corallococcus praedator</name>
    <dbReference type="NCBI Taxonomy" id="2316724"/>
    <lineage>
        <taxon>Bacteria</taxon>
        <taxon>Pseudomonadati</taxon>
        <taxon>Myxococcota</taxon>
        <taxon>Myxococcia</taxon>
        <taxon>Myxococcales</taxon>
        <taxon>Cystobacterineae</taxon>
        <taxon>Myxococcaceae</taxon>
        <taxon>Corallococcus</taxon>
    </lineage>
</organism>
<reference evidence="3 4" key="1">
    <citation type="submission" date="2018-09" db="EMBL/GenBank/DDBJ databases">
        <authorList>
            <person name="Livingstone P.G."/>
            <person name="Whitworth D.E."/>
        </authorList>
    </citation>
    <scope>NUCLEOTIDE SEQUENCE [LARGE SCALE GENOMIC DNA]</scope>
    <source>
        <strain evidence="3 4">CA031B</strain>
    </source>
</reference>
<feature type="transmembrane region" description="Helical" evidence="1">
    <location>
        <begin position="211"/>
        <end position="228"/>
    </location>
</feature>
<dbReference type="PANTHER" id="PTHR23028:SF53">
    <property type="entry name" value="ACYL_TRANSF_3 DOMAIN-CONTAINING PROTEIN"/>
    <property type="match status" value="1"/>
</dbReference>
<keyword evidence="4" id="KW-1185">Reference proteome</keyword>
<evidence type="ECO:0000256" key="1">
    <source>
        <dbReference type="SAM" id="Phobius"/>
    </source>
</evidence>
<dbReference type="RefSeq" id="WP_120582420.1">
    <property type="nucleotide sequence ID" value="NZ_RAWI01000010.1"/>
</dbReference>
<proteinExistence type="predicted"/>
<feature type="transmembrane region" description="Helical" evidence="1">
    <location>
        <begin position="58"/>
        <end position="75"/>
    </location>
</feature>
<dbReference type="PANTHER" id="PTHR23028">
    <property type="entry name" value="ACETYLTRANSFERASE"/>
    <property type="match status" value="1"/>
</dbReference>
<gene>
    <name evidence="3" type="ORF">D7Y13_02395</name>
</gene>
<evidence type="ECO:0000313" key="3">
    <source>
        <dbReference type="EMBL" id="RKI16397.1"/>
    </source>
</evidence>
<keyword evidence="1" id="KW-1133">Transmembrane helix</keyword>
<feature type="transmembrane region" description="Helical" evidence="1">
    <location>
        <begin position="188"/>
        <end position="205"/>
    </location>
</feature>
<feature type="transmembrane region" description="Helical" evidence="1">
    <location>
        <begin position="235"/>
        <end position="252"/>
    </location>
</feature>
<dbReference type="InterPro" id="IPR050879">
    <property type="entry name" value="Acyltransferase_3"/>
</dbReference>
<feature type="transmembrane region" description="Helical" evidence="1">
    <location>
        <begin position="286"/>
        <end position="305"/>
    </location>
</feature>
<feature type="transmembrane region" description="Helical" evidence="1">
    <location>
        <begin position="258"/>
        <end position="274"/>
    </location>
</feature>
<evidence type="ECO:0000313" key="4">
    <source>
        <dbReference type="Proteomes" id="UP000278907"/>
    </source>
</evidence>
<feature type="transmembrane region" description="Helical" evidence="1">
    <location>
        <begin position="311"/>
        <end position="333"/>
    </location>
</feature>
<feature type="transmembrane region" description="Helical" evidence="1">
    <location>
        <begin position="95"/>
        <end position="114"/>
    </location>
</feature>
<dbReference type="InterPro" id="IPR002656">
    <property type="entry name" value="Acyl_transf_3_dom"/>
</dbReference>
<name>A0ABX9QQ92_9BACT</name>
<feature type="transmembrane region" description="Helical" evidence="1">
    <location>
        <begin position="21"/>
        <end position="38"/>
    </location>
</feature>
<dbReference type="Pfam" id="PF01757">
    <property type="entry name" value="Acyl_transf_3"/>
    <property type="match status" value="1"/>
</dbReference>
<protein>
    <submittedName>
        <fullName evidence="3">Acyltransferase</fullName>
    </submittedName>
</protein>
<dbReference type="GO" id="GO:0016746">
    <property type="term" value="F:acyltransferase activity"/>
    <property type="evidence" value="ECO:0007669"/>
    <property type="project" value="UniProtKB-KW"/>
</dbReference>
<dbReference type="EMBL" id="RAWI01000010">
    <property type="protein sequence ID" value="RKI16397.1"/>
    <property type="molecule type" value="Genomic_DNA"/>
</dbReference>
<accession>A0ABX9QQ92</accession>
<evidence type="ECO:0000259" key="2">
    <source>
        <dbReference type="Pfam" id="PF01757"/>
    </source>
</evidence>
<feature type="domain" description="Acyltransferase 3" evidence="2">
    <location>
        <begin position="17"/>
        <end position="329"/>
    </location>
</feature>
<feature type="transmembrane region" description="Helical" evidence="1">
    <location>
        <begin position="162"/>
        <end position="181"/>
    </location>
</feature>
<keyword evidence="1" id="KW-0472">Membrane</keyword>
<dbReference type="Proteomes" id="UP000278907">
    <property type="component" value="Unassembled WGS sequence"/>
</dbReference>
<comment type="caution">
    <text evidence="3">The sequence shown here is derived from an EMBL/GenBank/DDBJ whole genome shotgun (WGS) entry which is preliminary data.</text>
</comment>
<keyword evidence="3" id="KW-0808">Transferase</keyword>
<sequence length="362" mass="40080">MPSTSPTLRQCLDGRRNNLDFIRFVAAVGVIFSHAFPLGQGAGTPEPFEALTHGQMTLGRLCVAVFLLISGVLITQSYERSPSMARYLWARALRIFPGLACVLLATVFLLGPALTELPLAGYFQSPETYLYLLRNLALYQPQWNLPGVFHGNAYPDAVNGSLWTLLYEVGFYLLVAGLGVVGLLRRQVALVAWAVAALVPFVPRVGPRLNLWPELYLYFGGGLLLYLFRERLRMSPWLALGCVGVLVATARWGGLKYAVGSCGTYLVLYLAFLPSRLSSFARHGDFSYGVYVYAFPVQQTVTWLMGGSVAWWVNATLSLPVVVLLAALSWHLVEKRALRLKNSPPVFGFMARFSFGSFRRRG</sequence>